<evidence type="ECO:0000313" key="11">
    <source>
        <dbReference type="EMBL" id="EAY17444.1"/>
    </source>
</evidence>
<evidence type="ECO:0000256" key="2">
    <source>
        <dbReference type="ARBA" id="ARBA00022670"/>
    </source>
</evidence>
<feature type="binding site" evidence="8">
    <location>
        <position position="200"/>
    </location>
    <ligand>
        <name>Zn(2+)</name>
        <dbReference type="ChEBI" id="CHEBI:29105"/>
        <note>catalytic</note>
    </ligand>
</feature>
<evidence type="ECO:0000256" key="5">
    <source>
        <dbReference type="ARBA" id="ARBA00022833"/>
    </source>
</evidence>
<evidence type="ECO:0000256" key="1">
    <source>
        <dbReference type="ARBA" id="ARBA00005860"/>
    </source>
</evidence>
<dbReference type="GO" id="GO:0005737">
    <property type="term" value="C:cytoplasm"/>
    <property type="evidence" value="ECO:0000318"/>
    <property type="project" value="GO_Central"/>
</dbReference>
<proteinExistence type="inferred from homology"/>
<dbReference type="SUPFAM" id="SSF55486">
    <property type="entry name" value="Metalloproteases ('zincins'), catalytic domain"/>
    <property type="match status" value="1"/>
</dbReference>
<dbReference type="RefSeq" id="XP_001329579.1">
    <property type="nucleotide sequence ID" value="XM_001329544.1"/>
</dbReference>
<dbReference type="InParanoid" id="A2DQ17"/>
<name>A2DQ17_TRIV3</name>
<keyword evidence="5 8" id="KW-0862">Zinc</keyword>
<feature type="compositionally biased region" description="Basic and acidic residues" evidence="9">
    <location>
        <begin position="600"/>
        <end position="635"/>
    </location>
</feature>
<dbReference type="GO" id="GO:0008233">
    <property type="term" value="F:peptidase activity"/>
    <property type="evidence" value="ECO:0000318"/>
    <property type="project" value="GO_Central"/>
</dbReference>
<feature type="binding site" evidence="8">
    <location>
        <position position="285"/>
    </location>
    <ligand>
        <name>Zn(2+)</name>
        <dbReference type="ChEBI" id="CHEBI:29105"/>
        <note>catalytic</note>
    </ligand>
</feature>
<accession>A2DQ17</accession>
<evidence type="ECO:0000256" key="8">
    <source>
        <dbReference type="PIRSR" id="PIRSR601577-2"/>
    </source>
</evidence>
<dbReference type="Gene3D" id="3.10.170.20">
    <property type="match status" value="1"/>
</dbReference>
<comment type="cofactor">
    <cofactor evidence="8">
        <name>Zn(2+)</name>
        <dbReference type="ChEBI" id="CHEBI:29105"/>
    </cofactor>
    <text evidence="8">Binds 1 zinc ion per subunit.</text>
</comment>
<evidence type="ECO:0000256" key="10">
    <source>
        <dbReference type="SAM" id="Phobius"/>
    </source>
</evidence>
<dbReference type="FunFam" id="3.90.132.10:FF:000003">
    <property type="entry name" value="GP63-like"/>
    <property type="match status" value="1"/>
</dbReference>
<dbReference type="PANTHER" id="PTHR10942">
    <property type="entry name" value="LEISHMANOLYSIN-LIKE PEPTIDASE"/>
    <property type="match status" value="1"/>
</dbReference>
<reference evidence="11" key="1">
    <citation type="submission" date="2006-10" db="EMBL/GenBank/DDBJ databases">
        <authorList>
            <person name="Amadeo P."/>
            <person name="Zhao Q."/>
            <person name="Wortman J."/>
            <person name="Fraser-Liggett C."/>
            <person name="Carlton J."/>
        </authorList>
    </citation>
    <scope>NUCLEOTIDE SEQUENCE</scope>
    <source>
        <strain evidence="11">G3</strain>
    </source>
</reference>
<keyword evidence="2" id="KW-0645">Protease</keyword>
<gene>
    <name evidence="11" type="ORF">TVAG_493860</name>
</gene>
<keyword evidence="3 8" id="KW-0479">Metal-binding</keyword>
<dbReference type="Proteomes" id="UP000001542">
    <property type="component" value="Unassembled WGS sequence"/>
</dbReference>
<evidence type="ECO:0000256" key="7">
    <source>
        <dbReference type="PIRSR" id="PIRSR601577-1"/>
    </source>
</evidence>
<keyword evidence="10" id="KW-0812">Transmembrane</keyword>
<feature type="compositionally biased region" description="Pro residues" evidence="9">
    <location>
        <begin position="537"/>
        <end position="588"/>
    </location>
</feature>
<dbReference type="VEuPathDB" id="TrichDB:TVAGG3_0384640"/>
<dbReference type="GO" id="GO:0016020">
    <property type="term" value="C:membrane"/>
    <property type="evidence" value="ECO:0007669"/>
    <property type="project" value="InterPro"/>
</dbReference>
<dbReference type="Pfam" id="PF01457">
    <property type="entry name" value="Peptidase_M8"/>
    <property type="match status" value="1"/>
</dbReference>
<dbReference type="eggNOG" id="KOG2556">
    <property type="taxonomic scope" value="Eukaryota"/>
</dbReference>
<dbReference type="Gene3D" id="3.90.132.10">
    <property type="entry name" value="Leishmanolysin , domain 2"/>
    <property type="match status" value="1"/>
</dbReference>
<evidence type="ECO:0000256" key="6">
    <source>
        <dbReference type="ARBA" id="ARBA00023049"/>
    </source>
</evidence>
<dbReference type="AlphaFoldDB" id="A2DQ17"/>
<evidence type="ECO:0000256" key="9">
    <source>
        <dbReference type="SAM" id="MobiDB-lite"/>
    </source>
</evidence>
<dbReference type="GO" id="GO:0004222">
    <property type="term" value="F:metalloendopeptidase activity"/>
    <property type="evidence" value="ECO:0007669"/>
    <property type="project" value="InterPro"/>
</dbReference>
<evidence type="ECO:0000256" key="4">
    <source>
        <dbReference type="ARBA" id="ARBA00022801"/>
    </source>
</evidence>
<dbReference type="PRINTS" id="PR01217">
    <property type="entry name" value="PRICHEXTENSN"/>
</dbReference>
<protein>
    <submittedName>
        <fullName evidence="11">GP63-like</fullName>
    </submittedName>
</protein>
<dbReference type="GO" id="GO:0006508">
    <property type="term" value="P:proteolysis"/>
    <property type="evidence" value="ECO:0007669"/>
    <property type="project" value="UniProtKB-KW"/>
</dbReference>
<keyword evidence="4" id="KW-0378">Hydrolase</keyword>
<dbReference type="EMBL" id="DS113230">
    <property type="protein sequence ID" value="EAY17444.1"/>
    <property type="molecule type" value="Genomic_DNA"/>
</dbReference>
<keyword evidence="10" id="KW-1133">Transmembrane helix</keyword>
<dbReference type="KEGG" id="tva:4775462"/>
<feature type="transmembrane region" description="Helical" evidence="10">
    <location>
        <begin position="653"/>
        <end position="677"/>
    </location>
</feature>
<dbReference type="PANTHER" id="PTHR10942:SF0">
    <property type="entry name" value="LEISHMANOLYSIN-LIKE PEPTIDASE"/>
    <property type="match status" value="1"/>
</dbReference>
<feature type="binding site" evidence="8">
    <location>
        <position position="204"/>
    </location>
    <ligand>
        <name>Zn(2+)</name>
        <dbReference type="ChEBI" id="CHEBI:29105"/>
        <note>catalytic</note>
    </ligand>
</feature>
<sequence>MILFLISTQIHNCTHDQFMKNTHLYYAKAYSKRSLKAPTWENIRINFDYRYMDGTINDGMTCTYSGQSVSYGGYRYSCSSDDVLTPAKITAAKQTMENVRNYLQRLLKVIPNTKPIDARNFNSDTNYKLPYSVNNYDLYMGILVRPFGGTNPLAQAGSNVFEYTYNRPIGGAVFINGRSIPSSPQDENSVNNEFFYVCIHEIFHALGISSYHFNNYHPYETSNRHSQITCTMKKYGRTYNFLVTPYAHNFAVKQFGVQTFVGDDKTCPSGIEIEDGGGDGTIGSHLEGRVYMTDLMTGQTIQTESGPFNRLTDAVMSVLQDTGNYKVDWRMGQPLVWGHPESINDNPIRDFAIGPPQQVFPEYYIWKGNQRDTLPNTGFDFKFTGSAHSFSPPSCPANNKYCNSKSFYNPNSYDVVGESDIYDFMRYIFPNNVCPRNQAAIPSTLYNYACSTYKCNGYDSFTYDLITSTSGATTKITCDRSNVNRKVDSRLYISSTSYYPRTYWYPDPERFCRTMKLYDMHFRNDPFLNYTKQLVDVPPPATPTPTPRTPTPQTPTPRTPTPKTPTPKTPTPKTPTPKTPTPKTPTPKLPTQVIPTPDQPTKETETKTEVEVTNKPEDSKPAIDEKESTSGEKGGDNNANSGTTKGGLSKKNWIIIGAAAGGALLLIIIIVFTVIAVKKHKAAEADSDDDILHTNFLV</sequence>
<evidence type="ECO:0000313" key="12">
    <source>
        <dbReference type="Proteomes" id="UP000001542"/>
    </source>
</evidence>
<feature type="region of interest" description="Disordered" evidence="9">
    <location>
        <begin position="533"/>
        <end position="648"/>
    </location>
</feature>
<keyword evidence="12" id="KW-1185">Reference proteome</keyword>
<feature type="active site" evidence="7">
    <location>
        <position position="201"/>
    </location>
</feature>
<evidence type="ECO:0000256" key="3">
    <source>
        <dbReference type="ARBA" id="ARBA00022723"/>
    </source>
</evidence>
<organism evidence="11 12">
    <name type="scientific">Trichomonas vaginalis (strain ATCC PRA-98 / G3)</name>
    <dbReference type="NCBI Taxonomy" id="412133"/>
    <lineage>
        <taxon>Eukaryota</taxon>
        <taxon>Metamonada</taxon>
        <taxon>Parabasalia</taxon>
        <taxon>Trichomonadida</taxon>
        <taxon>Trichomonadidae</taxon>
        <taxon>Trichomonas</taxon>
    </lineage>
</organism>
<dbReference type="VEuPathDB" id="TrichDB:TVAG_493860"/>
<keyword evidence="10" id="KW-0472">Membrane</keyword>
<reference evidence="11" key="2">
    <citation type="journal article" date="2007" name="Science">
        <title>Draft genome sequence of the sexually transmitted pathogen Trichomonas vaginalis.</title>
        <authorList>
            <person name="Carlton J.M."/>
            <person name="Hirt R.P."/>
            <person name="Silva J.C."/>
            <person name="Delcher A.L."/>
            <person name="Schatz M."/>
            <person name="Zhao Q."/>
            <person name="Wortman J.R."/>
            <person name="Bidwell S.L."/>
            <person name="Alsmark U.C.M."/>
            <person name="Besteiro S."/>
            <person name="Sicheritz-Ponten T."/>
            <person name="Noel C.J."/>
            <person name="Dacks J.B."/>
            <person name="Foster P.G."/>
            <person name="Simillion C."/>
            <person name="Van de Peer Y."/>
            <person name="Miranda-Saavedra D."/>
            <person name="Barton G.J."/>
            <person name="Westrop G.D."/>
            <person name="Mueller S."/>
            <person name="Dessi D."/>
            <person name="Fiori P.L."/>
            <person name="Ren Q."/>
            <person name="Paulsen I."/>
            <person name="Zhang H."/>
            <person name="Bastida-Corcuera F.D."/>
            <person name="Simoes-Barbosa A."/>
            <person name="Brown M.T."/>
            <person name="Hayes R.D."/>
            <person name="Mukherjee M."/>
            <person name="Okumura C.Y."/>
            <person name="Schneider R."/>
            <person name="Smith A.J."/>
            <person name="Vanacova S."/>
            <person name="Villalvazo M."/>
            <person name="Haas B.J."/>
            <person name="Pertea M."/>
            <person name="Feldblyum T.V."/>
            <person name="Utterback T.R."/>
            <person name="Shu C.L."/>
            <person name="Osoegawa K."/>
            <person name="de Jong P.J."/>
            <person name="Hrdy I."/>
            <person name="Horvathova L."/>
            <person name="Zubacova Z."/>
            <person name="Dolezal P."/>
            <person name="Malik S.B."/>
            <person name="Logsdon J.M. Jr."/>
            <person name="Henze K."/>
            <person name="Gupta A."/>
            <person name="Wang C.C."/>
            <person name="Dunne R.L."/>
            <person name="Upcroft J.A."/>
            <person name="Upcroft P."/>
            <person name="White O."/>
            <person name="Salzberg S.L."/>
            <person name="Tang P."/>
            <person name="Chiu C.-H."/>
            <person name="Lee Y.-S."/>
            <person name="Embley T.M."/>
            <person name="Coombs G.H."/>
            <person name="Mottram J.C."/>
            <person name="Tachezy J."/>
            <person name="Fraser-Liggett C.M."/>
            <person name="Johnson P.J."/>
        </authorList>
    </citation>
    <scope>NUCLEOTIDE SEQUENCE [LARGE SCALE GENOMIC DNA]</scope>
    <source>
        <strain evidence="11">G3</strain>
    </source>
</reference>
<keyword evidence="6 8" id="KW-0482">Metalloprotease</keyword>
<dbReference type="InterPro" id="IPR001577">
    <property type="entry name" value="Peptidase_M8"/>
</dbReference>
<dbReference type="GO" id="GO:0007155">
    <property type="term" value="P:cell adhesion"/>
    <property type="evidence" value="ECO:0007669"/>
    <property type="project" value="InterPro"/>
</dbReference>
<dbReference type="FunFam" id="3.10.170.20:FF:000003">
    <property type="entry name" value="GP63-like"/>
    <property type="match status" value="1"/>
</dbReference>
<dbReference type="GO" id="GO:0046872">
    <property type="term" value="F:metal ion binding"/>
    <property type="evidence" value="ECO:0007669"/>
    <property type="project" value="UniProtKB-KW"/>
</dbReference>
<comment type="similarity">
    <text evidence="1">Belongs to the peptidase M8 family.</text>
</comment>